<sequence>MPKPYTDEQLLIDEITGGHTLGDLQAVLEDIRDHLAALRRRADEGRLPPAALLANEFLMGSDMDSGRGLGGSVYGRDFRIDPQDPYFPPALEAIHSHPRWPKHGLPKMAWRDYLAQWQAE</sequence>
<proteinExistence type="predicted"/>
<dbReference type="AlphaFoldDB" id="W4M1M5"/>
<protein>
    <submittedName>
        <fullName evidence="1">Uncharacterized protein</fullName>
    </submittedName>
</protein>
<name>W4M1M5_ENTF1</name>
<reference evidence="1 2" key="1">
    <citation type="journal article" date="2014" name="Nature">
        <title>An environmental bacterial taxon with a large and distinct metabolic repertoire.</title>
        <authorList>
            <person name="Wilson M.C."/>
            <person name="Mori T."/>
            <person name="Ruckert C."/>
            <person name="Uria A.R."/>
            <person name="Helf M.J."/>
            <person name="Takada K."/>
            <person name="Gernert C."/>
            <person name="Steffens U.A."/>
            <person name="Heycke N."/>
            <person name="Schmitt S."/>
            <person name="Rinke C."/>
            <person name="Helfrich E.J."/>
            <person name="Brachmann A.O."/>
            <person name="Gurgui C."/>
            <person name="Wakimoto T."/>
            <person name="Kracht M."/>
            <person name="Crusemann M."/>
            <person name="Hentschel U."/>
            <person name="Abe I."/>
            <person name="Matsunaga S."/>
            <person name="Kalinowski J."/>
            <person name="Takeyama H."/>
            <person name="Piel J."/>
        </authorList>
    </citation>
    <scope>NUCLEOTIDE SEQUENCE [LARGE SCALE GENOMIC DNA]</scope>
    <source>
        <strain evidence="2">TSY1</strain>
        <plasmid evidence="1">pTSY</plasmid>
    </source>
</reference>
<organism evidence="1 2">
    <name type="scientific">Entotheonella factor</name>
    <dbReference type="NCBI Taxonomy" id="1429438"/>
    <lineage>
        <taxon>Bacteria</taxon>
        <taxon>Pseudomonadati</taxon>
        <taxon>Nitrospinota/Tectimicrobiota group</taxon>
        <taxon>Candidatus Tectimicrobiota</taxon>
        <taxon>Candidatus Entotheonellia</taxon>
        <taxon>Candidatus Entotheonellales</taxon>
        <taxon>Candidatus Entotheonellaceae</taxon>
        <taxon>Candidatus Entotheonella</taxon>
    </lineage>
</organism>
<accession>W4M1M5</accession>
<dbReference type="Proteomes" id="UP000019141">
    <property type="component" value="Unassembled WGS sequence"/>
</dbReference>
<evidence type="ECO:0000313" key="1">
    <source>
        <dbReference type="EMBL" id="ETX03577.1"/>
    </source>
</evidence>
<keyword evidence="1" id="KW-0614">Plasmid</keyword>
<evidence type="ECO:0000313" key="2">
    <source>
        <dbReference type="Proteomes" id="UP000019141"/>
    </source>
</evidence>
<dbReference type="HOGENOM" id="CLU_2045400_0_0_7"/>
<geneLocation type="plasmid" evidence="1">
    <name>pTSY</name>
</geneLocation>
<gene>
    <name evidence="1" type="ORF">ETSY1_46765</name>
</gene>
<dbReference type="EMBL" id="AZHW01000025">
    <property type="protein sequence ID" value="ETX03577.1"/>
    <property type="molecule type" value="Genomic_DNA"/>
</dbReference>
<comment type="caution">
    <text evidence="1">The sequence shown here is derived from an EMBL/GenBank/DDBJ whole genome shotgun (WGS) entry which is preliminary data.</text>
</comment>
<keyword evidence="2" id="KW-1185">Reference proteome</keyword>